<reference evidence="3" key="1">
    <citation type="submission" date="2020-07" db="EMBL/GenBank/DDBJ databases">
        <title>Huge and variable diversity of episymbiotic CPR bacteria and DPANN archaea in groundwater ecosystems.</title>
        <authorList>
            <person name="He C.Y."/>
            <person name="Keren R."/>
            <person name="Whittaker M."/>
            <person name="Farag I.F."/>
            <person name="Doudna J."/>
            <person name="Cate J.H.D."/>
            <person name="Banfield J.F."/>
        </authorList>
    </citation>
    <scope>NUCLEOTIDE SEQUENCE</scope>
    <source>
        <strain evidence="3">NC_groundwater_1664_Pr3_B-0.1um_52_9</strain>
    </source>
</reference>
<dbReference type="SUPFAM" id="SSF51735">
    <property type="entry name" value="NAD(P)-binding Rossmann-fold domains"/>
    <property type="match status" value="1"/>
</dbReference>
<evidence type="ECO:0000313" key="3">
    <source>
        <dbReference type="EMBL" id="MBI5248423.1"/>
    </source>
</evidence>
<comment type="caution">
    <text evidence="3">The sequence shown here is derived from an EMBL/GenBank/DDBJ whole genome shotgun (WGS) entry which is preliminary data.</text>
</comment>
<comment type="similarity">
    <text evidence="1">Belongs to the NAD(P)-dependent epimerase/dehydratase family.</text>
</comment>
<dbReference type="PANTHER" id="PTHR43000">
    <property type="entry name" value="DTDP-D-GLUCOSE 4,6-DEHYDRATASE-RELATED"/>
    <property type="match status" value="1"/>
</dbReference>
<organism evidence="3 4">
    <name type="scientific">Desulfomonile tiedjei</name>
    <dbReference type="NCBI Taxonomy" id="2358"/>
    <lineage>
        <taxon>Bacteria</taxon>
        <taxon>Pseudomonadati</taxon>
        <taxon>Thermodesulfobacteriota</taxon>
        <taxon>Desulfomonilia</taxon>
        <taxon>Desulfomonilales</taxon>
        <taxon>Desulfomonilaceae</taxon>
        <taxon>Desulfomonile</taxon>
    </lineage>
</organism>
<dbReference type="EMBL" id="JACRDE010000089">
    <property type="protein sequence ID" value="MBI5248423.1"/>
    <property type="molecule type" value="Genomic_DNA"/>
</dbReference>
<accession>A0A9D6UY35</accession>
<evidence type="ECO:0000313" key="4">
    <source>
        <dbReference type="Proteomes" id="UP000807825"/>
    </source>
</evidence>
<sequence>MKTGKVLITGSAGLIGSESVSFFDQLGYQVHGVDNNSRARFFGSDGDTGWNLELLKRKARNLVHHNLDIRSAPQLERLVHQVRPDVVIHCAAQPAHDFARNHPVLDFHINVTGTLNLLEACRRNCPESVFVFCSSSKVYGQVNSIPYTESETRFEFVPDPAIKGLTAHGINEEFPLQGGEGRGIYGTGKAAADLLVQEYGVTYGMPTVSLRGNCMTGSGHSPVELHGFLAYMARCLMEGRTYNVFGYKGKQVRDIIHSYDFVSAAHTICLSPPEPGTAYNLGGGRTKSLSVLEAIELLQSMAGRKLDANFLDLARSGDHRIYISDTSKFRNDYPDWNSEWSLEDICRDLFERFDDERFFATMG</sequence>
<evidence type="ECO:0000256" key="1">
    <source>
        <dbReference type="ARBA" id="ARBA00007637"/>
    </source>
</evidence>
<name>A0A9D6UY35_9BACT</name>
<dbReference type="InterPro" id="IPR036291">
    <property type="entry name" value="NAD(P)-bd_dom_sf"/>
</dbReference>
<gene>
    <name evidence="3" type="ORF">HY912_02915</name>
</gene>
<feature type="domain" description="NAD-dependent epimerase/dehydratase" evidence="2">
    <location>
        <begin position="6"/>
        <end position="152"/>
    </location>
</feature>
<dbReference type="Proteomes" id="UP000807825">
    <property type="component" value="Unassembled WGS sequence"/>
</dbReference>
<evidence type="ECO:0000259" key="2">
    <source>
        <dbReference type="Pfam" id="PF01370"/>
    </source>
</evidence>
<proteinExistence type="inferred from homology"/>
<dbReference type="Pfam" id="PF01370">
    <property type="entry name" value="Epimerase"/>
    <property type="match status" value="2"/>
</dbReference>
<dbReference type="InterPro" id="IPR001509">
    <property type="entry name" value="Epimerase_deHydtase"/>
</dbReference>
<dbReference type="Gene3D" id="3.40.50.720">
    <property type="entry name" value="NAD(P)-binding Rossmann-like Domain"/>
    <property type="match status" value="1"/>
</dbReference>
<dbReference type="AlphaFoldDB" id="A0A9D6UY35"/>
<protein>
    <submittedName>
        <fullName evidence="3">NAD-dependent epimerase/dehydratase family protein</fullName>
    </submittedName>
</protein>
<feature type="domain" description="NAD-dependent epimerase/dehydratase" evidence="2">
    <location>
        <begin position="182"/>
        <end position="282"/>
    </location>
</feature>